<sequence>MTFGQVVIGPPGSGKTTYCSKMREFLTALGRKVAVVNLDPANDALPYACEVDISELITLSDVMDRLSLGPNGGLVYCMEYLEKNLDWLRTKLGELEDCYLLIDCPGQVELYTHQNSMRNILSALAKDDHRIAAVHLVDSHYCSDAAKFISVALTSLVTMLQMELPHVNILSKADMIEKYGNLPFNLDFFTEVLDLNYLLEMISDDPFFSKYKKLNEAMVNLIEDYSLVSFSVLDITEKESMLRALRLVDAANGYVFGDTEERSIRELMSCAVSAEFEYEKIASVTEKYMNKSGES</sequence>
<reference evidence="11" key="1">
    <citation type="submission" date="2012-12" db="EMBL/GenBank/DDBJ databases">
        <authorList>
            <person name="Hellsten U."/>
            <person name="Grimwood J."/>
            <person name="Chapman J.A."/>
            <person name="Shapiro H."/>
            <person name="Aerts A."/>
            <person name="Otillar R.P."/>
            <person name="Terry A.Y."/>
            <person name="Boore J.L."/>
            <person name="Simakov O."/>
            <person name="Marletaz F."/>
            <person name="Cho S.-J."/>
            <person name="Edsinger-Gonzales E."/>
            <person name="Havlak P."/>
            <person name="Kuo D.-H."/>
            <person name="Larsson T."/>
            <person name="Lv J."/>
            <person name="Arendt D."/>
            <person name="Savage R."/>
            <person name="Osoegawa K."/>
            <person name="de Jong P."/>
            <person name="Lindberg D.R."/>
            <person name="Seaver E.C."/>
            <person name="Weisblat D.A."/>
            <person name="Putnam N.H."/>
            <person name="Grigoriev I.V."/>
            <person name="Rokhsar D.S."/>
        </authorList>
    </citation>
    <scope>NUCLEOTIDE SEQUENCE</scope>
    <source>
        <strain evidence="11">I ESC-2004</strain>
    </source>
</reference>
<keyword evidence="11" id="KW-1185">Reference proteome</keyword>
<reference evidence="9 11" key="2">
    <citation type="journal article" date="2013" name="Nature">
        <title>Insights into bilaterian evolution from three spiralian genomes.</title>
        <authorList>
            <person name="Simakov O."/>
            <person name="Marletaz F."/>
            <person name="Cho S.J."/>
            <person name="Edsinger-Gonzales E."/>
            <person name="Havlak P."/>
            <person name="Hellsten U."/>
            <person name="Kuo D.H."/>
            <person name="Larsson T."/>
            <person name="Lv J."/>
            <person name="Arendt D."/>
            <person name="Savage R."/>
            <person name="Osoegawa K."/>
            <person name="de Jong P."/>
            <person name="Grimwood J."/>
            <person name="Chapman J.A."/>
            <person name="Shapiro H."/>
            <person name="Aerts A."/>
            <person name="Otillar R.P."/>
            <person name="Terry A.Y."/>
            <person name="Boore J.L."/>
            <person name="Grigoriev I.V."/>
            <person name="Lindberg D.R."/>
            <person name="Seaver E.C."/>
            <person name="Weisblat D.A."/>
            <person name="Putnam N.H."/>
            <person name="Rokhsar D.S."/>
        </authorList>
    </citation>
    <scope>NUCLEOTIDE SEQUENCE</scope>
    <source>
        <strain evidence="9 11">I ESC-2004</strain>
    </source>
</reference>
<dbReference type="Pfam" id="PF03029">
    <property type="entry name" value="ATP_bind_1"/>
    <property type="match status" value="1"/>
</dbReference>
<dbReference type="PANTHER" id="PTHR21231:SF3">
    <property type="entry name" value="GPN-LOOP GTPASE 2"/>
    <property type="match status" value="1"/>
</dbReference>
<dbReference type="PANTHER" id="PTHR21231">
    <property type="entry name" value="XPA-BINDING PROTEIN 1-RELATED"/>
    <property type="match status" value="1"/>
</dbReference>
<dbReference type="GO" id="GO:0005737">
    <property type="term" value="C:cytoplasm"/>
    <property type="evidence" value="ECO:0007669"/>
    <property type="project" value="TreeGrafter"/>
</dbReference>
<reference evidence="10" key="3">
    <citation type="submission" date="2015-06" db="UniProtKB">
        <authorList>
            <consortium name="EnsemblMetazoa"/>
        </authorList>
    </citation>
    <scope>IDENTIFICATION</scope>
</reference>
<dbReference type="HOGENOM" id="CLU_037460_0_2_1"/>
<evidence type="ECO:0000313" key="10">
    <source>
        <dbReference type="EnsemblMetazoa" id="CapteP165120"/>
    </source>
</evidence>
<evidence type="ECO:0000313" key="9">
    <source>
        <dbReference type="EMBL" id="ELU07174.1"/>
    </source>
</evidence>
<dbReference type="InterPro" id="IPR030231">
    <property type="entry name" value="Gpn2"/>
</dbReference>
<dbReference type="GO" id="GO:0005525">
    <property type="term" value="F:GTP binding"/>
    <property type="evidence" value="ECO:0007669"/>
    <property type="project" value="UniProtKB-KW"/>
</dbReference>
<dbReference type="FunCoup" id="R7UKW6">
    <property type="interactions" value="1934"/>
</dbReference>
<dbReference type="CDD" id="cd17871">
    <property type="entry name" value="GPN2"/>
    <property type="match status" value="1"/>
</dbReference>
<dbReference type="EMBL" id="AMQN01007159">
    <property type="status" value="NOT_ANNOTATED_CDS"/>
    <property type="molecule type" value="Genomic_DNA"/>
</dbReference>
<evidence type="ECO:0000256" key="6">
    <source>
        <dbReference type="ARBA" id="ARBA00023134"/>
    </source>
</evidence>
<dbReference type="SUPFAM" id="SSF52540">
    <property type="entry name" value="P-loop containing nucleoside triphosphate hydrolases"/>
    <property type="match status" value="1"/>
</dbReference>
<keyword evidence="4 8" id="KW-0547">Nucleotide-binding</keyword>
<dbReference type="STRING" id="283909.R7UKW6"/>
<organism evidence="9">
    <name type="scientific">Capitella teleta</name>
    <name type="common">Polychaete worm</name>
    <dbReference type="NCBI Taxonomy" id="283909"/>
    <lineage>
        <taxon>Eukaryota</taxon>
        <taxon>Metazoa</taxon>
        <taxon>Spiralia</taxon>
        <taxon>Lophotrochozoa</taxon>
        <taxon>Annelida</taxon>
        <taxon>Polychaeta</taxon>
        <taxon>Sedentaria</taxon>
        <taxon>Scolecida</taxon>
        <taxon>Capitellidae</taxon>
        <taxon>Capitella</taxon>
    </lineage>
</organism>
<evidence type="ECO:0000256" key="8">
    <source>
        <dbReference type="RuleBase" id="RU365059"/>
    </source>
</evidence>
<dbReference type="Gene3D" id="3.40.50.300">
    <property type="entry name" value="P-loop containing nucleotide triphosphate hydrolases"/>
    <property type="match status" value="1"/>
</dbReference>
<evidence type="ECO:0000313" key="11">
    <source>
        <dbReference type="Proteomes" id="UP000014760"/>
    </source>
</evidence>
<evidence type="ECO:0000256" key="3">
    <source>
        <dbReference type="ARBA" id="ARBA00014588"/>
    </source>
</evidence>
<dbReference type="EMBL" id="AMQN01007160">
    <property type="status" value="NOT_ANNOTATED_CDS"/>
    <property type="molecule type" value="Genomic_DNA"/>
</dbReference>
<dbReference type="InterPro" id="IPR004130">
    <property type="entry name" value="Gpn"/>
</dbReference>
<keyword evidence="6 8" id="KW-0342">GTP-binding</keyword>
<evidence type="ECO:0000256" key="7">
    <source>
        <dbReference type="ARBA" id="ARBA00046611"/>
    </source>
</evidence>
<comment type="subunit">
    <text evidence="7">Heterodimers with GPN1 or GPN3. Binds to RNA polymerase II (RNAPII).</text>
</comment>
<dbReference type="EMBL" id="AMQN01007157">
    <property type="status" value="NOT_ANNOTATED_CDS"/>
    <property type="molecule type" value="Genomic_DNA"/>
</dbReference>
<gene>
    <name evidence="9" type="ORF">CAPTEDRAFT_165120</name>
</gene>
<dbReference type="EMBL" id="AMQN01007161">
    <property type="status" value="NOT_ANNOTATED_CDS"/>
    <property type="molecule type" value="Genomic_DNA"/>
</dbReference>
<comment type="function">
    <text evidence="1 8">Small GTPase required for proper localization of RNA polymerase II and III (RNAPII and RNAPIII). May act at an RNAP assembly step prior to nuclear import.</text>
</comment>
<evidence type="ECO:0000256" key="1">
    <source>
        <dbReference type="ARBA" id="ARBA00003181"/>
    </source>
</evidence>
<evidence type="ECO:0000256" key="4">
    <source>
        <dbReference type="ARBA" id="ARBA00022741"/>
    </source>
</evidence>
<dbReference type="InterPro" id="IPR027417">
    <property type="entry name" value="P-loop_NTPase"/>
</dbReference>
<dbReference type="Proteomes" id="UP000014760">
    <property type="component" value="Unassembled WGS sequence"/>
</dbReference>
<dbReference type="EnsemblMetazoa" id="CapteT165120">
    <property type="protein sequence ID" value="CapteP165120"/>
    <property type="gene ID" value="CapteG165120"/>
</dbReference>
<keyword evidence="5 8" id="KW-0378">Hydrolase</keyword>
<name>R7UKW6_CAPTE</name>
<comment type="similarity">
    <text evidence="2 8">Belongs to the GPN-loop GTPase family.</text>
</comment>
<dbReference type="EMBL" id="KB300095">
    <property type="protein sequence ID" value="ELU07174.1"/>
    <property type="molecule type" value="Genomic_DNA"/>
</dbReference>
<dbReference type="OrthoDB" id="5839at2759"/>
<dbReference type="EMBL" id="AMQN01007158">
    <property type="status" value="NOT_ANNOTATED_CDS"/>
    <property type="molecule type" value="Genomic_DNA"/>
</dbReference>
<accession>R7UKW6</accession>
<proteinExistence type="inferred from homology"/>
<evidence type="ECO:0000256" key="5">
    <source>
        <dbReference type="ARBA" id="ARBA00022801"/>
    </source>
</evidence>
<dbReference type="FunFam" id="3.40.50.300:FF:000338">
    <property type="entry name" value="GPN-loop GTPase 2"/>
    <property type="match status" value="1"/>
</dbReference>
<evidence type="ECO:0000256" key="2">
    <source>
        <dbReference type="ARBA" id="ARBA00005290"/>
    </source>
</evidence>
<protein>
    <recommendedName>
        <fullName evidence="3 8">GPN-loop GTPase 2</fullName>
    </recommendedName>
</protein>
<dbReference type="AlphaFoldDB" id="R7UKW6"/>
<dbReference type="GO" id="GO:0003924">
    <property type="term" value="F:GTPase activity"/>
    <property type="evidence" value="ECO:0007669"/>
    <property type="project" value="TreeGrafter"/>
</dbReference>
<dbReference type="OMA" id="ATHNYFL"/>